<evidence type="ECO:0000313" key="7">
    <source>
        <dbReference type="EMBL" id="OIP95426.1"/>
    </source>
</evidence>
<name>A0A1J5IM15_9BACT</name>
<organism evidence="7 8">
    <name type="scientific">Candidatus Wirthbacteria bacterium CG2_30_54_11</name>
    <dbReference type="NCBI Taxonomy" id="1817892"/>
    <lineage>
        <taxon>Bacteria</taxon>
        <taxon>Candidatus Wirthbacteria</taxon>
    </lineage>
</organism>
<evidence type="ECO:0008006" key="9">
    <source>
        <dbReference type="Google" id="ProtNLM"/>
    </source>
</evidence>
<dbReference type="GO" id="GO:0046872">
    <property type="term" value="F:metal ion binding"/>
    <property type="evidence" value="ECO:0007669"/>
    <property type="project" value="UniProtKB-KW"/>
</dbReference>
<evidence type="ECO:0000256" key="6">
    <source>
        <dbReference type="SAM" id="MobiDB-lite"/>
    </source>
</evidence>
<dbReference type="EMBL" id="MNZT01000110">
    <property type="protein sequence ID" value="OIP95426.1"/>
    <property type="molecule type" value="Genomic_DNA"/>
</dbReference>
<dbReference type="PANTHER" id="PTHR43409">
    <property type="entry name" value="ANAEROBIC MAGNESIUM-PROTOPORPHYRIN IX MONOMETHYL ESTER CYCLASE-RELATED"/>
    <property type="match status" value="1"/>
</dbReference>
<gene>
    <name evidence="7" type="ORF">AUK40_06025</name>
</gene>
<dbReference type="AlphaFoldDB" id="A0A1J5IM15"/>
<keyword evidence="2" id="KW-0949">S-adenosyl-L-methionine</keyword>
<evidence type="ECO:0000313" key="8">
    <source>
        <dbReference type="Proteomes" id="UP000183245"/>
    </source>
</evidence>
<keyword evidence="4" id="KW-0408">Iron</keyword>
<dbReference type="InterPro" id="IPR051198">
    <property type="entry name" value="BchE-like"/>
</dbReference>
<feature type="region of interest" description="Disordered" evidence="6">
    <location>
        <begin position="1"/>
        <end position="28"/>
    </location>
</feature>
<evidence type="ECO:0000256" key="5">
    <source>
        <dbReference type="ARBA" id="ARBA00023014"/>
    </source>
</evidence>
<dbReference type="STRING" id="1817892.AUK40_06025"/>
<dbReference type="Gene3D" id="3.40.50.280">
    <property type="entry name" value="Cobalamin-binding domain"/>
    <property type="match status" value="1"/>
</dbReference>
<evidence type="ECO:0000256" key="3">
    <source>
        <dbReference type="ARBA" id="ARBA00022723"/>
    </source>
</evidence>
<comment type="caution">
    <text evidence="7">The sequence shown here is derived from an EMBL/GenBank/DDBJ whole genome shotgun (WGS) entry which is preliminary data.</text>
</comment>
<sequence length="844" mass="94337">MSALLEGMDSSPQHDAPLPEPPRRKAGPFEGMSKLFEKAFERTIEHPFDEAAEGFLQKAGFIEVLPEEEPIREELRFAALMAANVLRGNVDLALPQGVDHSSDIDTVILDQLSDYCMTEDDQFLSGVVEYICTNPPLSSADTADVRTVIKGIIRRQTAIAGRRGKLHLVCADIYANASLRDLLAVLVYESGKIIQQKRLAGQEEREAFKDKRVLVLTHLGRFNANGFASQVKHNEKRSKAEKRKAGMKGMIGDLAARTVSSTRLGKTAFEAFNAATGCLSMVHLGTAVVFSELRQAGMQGPVDYVDLADSHRIEDILAKEPREYDVVLISATSYDVEKVQDFAPKFREAGMQVIVGGVSASLDPAGLRKAGVTIFSGEIEDAGGAIRYLVDRHCTKVHIHREPIPEELLGTAKLKRIKGVGMCYKVKSNKYRHLYIGALDARVNMGTTYETKKEKESCQLRWRMESLLHMLPYATVNGRTYETSATKNVHVISMVRGCPEVCDMCSTVDTEGQRMRRRSVESIEQELSMVETNVIVDIGQNVFARGTDEKGEKEDKWLNYWYDVFTVFAGHGKKLAVQTELASIQHLVMGGRRKVKEGRDLIGNAKYLVDFNGSAQRMRDRGQQLIDRWQGFDQLISKVVFAALCGLEQPVKIAGAGDKRPELFQEQLKLARELGIPILGTIVAGMPPELLNLPKERMGEALLFSPLENMPEDEYEDLKKRWMSWIENLEVYAVMWLPFTAILGARGYHKLTDQTREGGALIEDGKQGYLQNEGIKGHRIQGVRMAKDLIREYYSLRRSTMRLLQASRHFGSKRLLFLSLLNGAFTMVESLGVDPGRSIAKMTE</sequence>
<evidence type="ECO:0000256" key="1">
    <source>
        <dbReference type="ARBA" id="ARBA00001966"/>
    </source>
</evidence>
<reference evidence="7 8" key="1">
    <citation type="journal article" date="2016" name="Environ. Microbiol.">
        <title>Genomic resolution of a cold subsurface aquifer community provides metabolic insights for novel microbes adapted to high CO concentrations.</title>
        <authorList>
            <person name="Probst A.J."/>
            <person name="Castelle C.J."/>
            <person name="Singh A."/>
            <person name="Brown C.T."/>
            <person name="Anantharaman K."/>
            <person name="Sharon I."/>
            <person name="Hug L.A."/>
            <person name="Burstein D."/>
            <person name="Emerson J.B."/>
            <person name="Thomas B.C."/>
            <person name="Banfield J.F."/>
        </authorList>
    </citation>
    <scope>NUCLEOTIDE SEQUENCE [LARGE SCALE GENOMIC DNA]</scope>
    <source>
        <strain evidence="7">CG2_30_54_11</strain>
    </source>
</reference>
<dbReference type="GO" id="GO:0051536">
    <property type="term" value="F:iron-sulfur cluster binding"/>
    <property type="evidence" value="ECO:0007669"/>
    <property type="project" value="UniProtKB-KW"/>
</dbReference>
<comment type="cofactor">
    <cofactor evidence="1">
        <name>[4Fe-4S] cluster</name>
        <dbReference type="ChEBI" id="CHEBI:49883"/>
    </cofactor>
</comment>
<keyword evidence="5" id="KW-0411">Iron-sulfur</keyword>
<dbReference type="Proteomes" id="UP000183245">
    <property type="component" value="Unassembled WGS sequence"/>
</dbReference>
<proteinExistence type="predicted"/>
<evidence type="ECO:0000256" key="4">
    <source>
        <dbReference type="ARBA" id="ARBA00023004"/>
    </source>
</evidence>
<evidence type="ECO:0000256" key="2">
    <source>
        <dbReference type="ARBA" id="ARBA00022691"/>
    </source>
</evidence>
<protein>
    <recommendedName>
        <fullName evidence="9">B12-binding domain-containing protein</fullName>
    </recommendedName>
</protein>
<accession>A0A1J5IM15</accession>
<keyword evidence="3" id="KW-0479">Metal-binding</keyword>